<comment type="caution">
    <text evidence="1">The sequence shown here is derived from an EMBL/GenBank/DDBJ whole genome shotgun (WGS) entry which is preliminary data.</text>
</comment>
<dbReference type="Proteomes" id="UP000649753">
    <property type="component" value="Unassembled WGS sequence"/>
</dbReference>
<name>A0A927QYK4_9ACTN</name>
<protein>
    <submittedName>
        <fullName evidence="1">Uncharacterized protein</fullName>
    </submittedName>
</protein>
<evidence type="ECO:0000313" key="1">
    <source>
        <dbReference type="EMBL" id="MBE1487967.1"/>
    </source>
</evidence>
<dbReference type="RefSeq" id="WP_192767722.1">
    <property type="nucleotide sequence ID" value="NZ_JADBEB010000001.1"/>
</dbReference>
<dbReference type="AlphaFoldDB" id="A0A927QYK4"/>
<keyword evidence="2" id="KW-1185">Reference proteome</keyword>
<dbReference type="EMBL" id="JADBEB010000001">
    <property type="protein sequence ID" value="MBE1487967.1"/>
    <property type="molecule type" value="Genomic_DNA"/>
</dbReference>
<reference evidence="1" key="1">
    <citation type="submission" date="2020-10" db="EMBL/GenBank/DDBJ databases">
        <title>Sequencing the genomes of 1000 actinobacteria strains.</title>
        <authorList>
            <person name="Klenk H.-P."/>
        </authorList>
    </citation>
    <scope>NUCLEOTIDE SEQUENCE</scope>
    <source>
        <strain evidence="1">DSM 46832</strain>
    </source>
</reference>
<organism evidence="1 2">
    <name type="scientific">Plantactinospora soyae</name>
    <dbReference type="NCBI Taxonomy" id="1544732"/>
    <lineage>
        <taxon>Bacteria</taxon>
        <taxon>Bacillati</taxon>
        <taxon>Actinomycetota</taxon>
        <taxon>Actinomycetes</taxon>
        <taxon>Micromonosporales</taxon>
        <taxon>Micromonosporaceae</taxon>
        <taxon>Plantactinospora</taxon>
    </lineage>
</organism>
<sequence>MVPKPGDVLLLDGRASVQFAGGRRLLLRVTVVADRPTYYGWCWLTGYVLDQSGRAVDRREVFVRLAGLCLVAPRSRRAGQSVGAVALVGGRGV</sequence>
<gene>
    <name evidence="1" type="ORF">H4W31_003605</name>
</gene>
<evidence type="ECO:0000313" key="2">
    <source>
        <dbReference type="Proteomes" id="UP000649753"/>
    </source>
</evidence>
<accession>A0A927QYK4</accession>
<proteinExistence type="predicted"/>